<evidence type="ECO:0000259" key="4">
    <source>
        <dbReference type="PROSITE" id="PS51352"/>
    </source>
</evidence>
<dbReference type="Pfam" id="PF00085">
    <property type="entry name" value="Thioredoxin"/>
    <property type="match status" value="1"/>
</dbReference>
<dbReference type="Gene3D" id="3.40.30.10">
    <property type="entry name" value="Glutaredoxin"/>
    <property type="match status" value="1"/>
</dbReference>
<reference evidence="5" key="1">
    <citation type="journal article" date="2023" name="Mol. Phylogenet. Evol.">
        <title>Genome-scale phylogeny and comparative genomics of the fungal order Sordariales.</title>
        <authorList>
            <person name="Hensen N."/>
            <person name="Bonometti L."/>
            <person name="Westerberg I."/>
            <person name="Brannstrom I.O."/>
            <person name="Guillou S."/>
            <person name="Cros-Aarteil S."/>
            <person name="Calhoun S."/>
            <person name="Haridas S."/>
            <person name="Kuo A."/>
            <person name="Mondo S."/>
            <person name="Pangilinan J."/>
            <person name="Riley R."/>
            <person name="LaButti K."/>
            <person name="Andreopoulos B."/>
            <person name="Lipzen A."/>
            <person name="Chen C."/>
            <person name="Yan M."/>
            <person name="Daum C."/>
            <person name="Ng V."/>
            <person name="Clum A."/>
            <person name="Steindorff A."/>
            <person name="Ohm R.A."/>
            <person name="Martin F."/>
            <person name="Silar P."/>
            <person name="Natvig D.O."/>
            <person name="Lalanne C."/>
            <person name="Gautier V."/>
            <person name="Ament-Velasquez S.L."/>
            <person name="Kruys A."/>
            <person name="Hutchinson M.I."/>
            <person name="Powell A.J."/>
            <person name="Barry K."/>
            <person name="Miller A.N."/>
            <person name="Grigoriev I.V."/>
            <person name="Debuchy R."/>
            <person name="Gladieux P."/>
            <person name="Hiltunen Thoren M."/>
            <person name="Johannesson H."/>
        </authorList>
    </citation>
    <scope>NUCLEOTIDE SEQUENCE</scope>
    <source>
        <strain evidence="5">SMH4131-1</strain>
    </source>
</reference>
<keyword evidence="6" id="KW-1185">Reference proteome</keyword>
<dbReference type="InterPro" id="IPR013766">
    <property type="entry name" value="Thioredoxin_domain"/>
</dbReference>
<dbReference type="PANTHER" id="PTHR46115">
    <property type="entry name" value="THIOREDOXIN-LIKE PROTEIN 1"/>
    <property type="match status" value="1"/>
</dbReference>
<reference evidence="5" key="2">
    <citation type="submission" date="2023-06" db="EMBL/GenBank/DDBJ databases">
        <authorList>
            <consortium name="Lawrence Berkeley National Laboratory"/>
            <person name="Haridas S."/>
            <person name="Hensen N."/>
            <person name="Bonometti L."/>
            <person name="Westerberg I."/>
            <person name="Brannstrom I.O."/>
            <person name="Guillou S."/>
            <person name="Cros-Aarteil S."/>
            <person name="Calhoun S."/>
            <person name="Kuo A."/>
            <person name="Mondo S."/>
            <person name="Pangilinan J."/>
            <person name="Riley R."/>
            <person name="Labutti K."/>
            <person name="Andreopoulos B."/>
            <person name="Lipzen A."/>
            <person name="Chen C."/>
            <person name="Yanf M."/>
            <person name="Daum C."/>
            <person name="Ng V."/>
            <person name="Clum A."/>
            <person name="Steindorff A."/>
            <person name="Ohm R."/>
            <person name="Martin F."/>
            <person name="Silar P."/>
            <person name="Natvig D."/>
            <person name="Lalanne C."/>
            <person name="Gautier V."/>
            <person name="Ament-Velasquez S.L."/>
            <person name="Kruys A."/>
            <person name="Hutchinson M.I."/>
            <person name="Powell A.J."/>
            <person name="Barry K."/>
            <person name="Miller A.N."/>
            <person name="Grigoriev I.V."/>
            <person name="Debuchy R."/>
            <person name="Gladieux P."/>
            <person name="Thoren M.H."/>
            <person name="Johannesson H."/>
        </authorList>
    </citation>
    <scope>NUCLEOTIDE SEQUENCE</scope>
    <source>
        <strain evidence="5">SMH4131-1</strain>
    </source>
</reference>
<evidence type="ECO:0000256" key="2">
    <source>
        <dbReference type="ARBA" id="ARBA00023157"/>
    </source>
</evidence>
<evidence type="ECO:0000256" key="3">
    <source>
        <dbReference type="SAM" id="MobiDB-lite"/>
    </source>
</evidence>
<feature type="region of interest" description="Disordered" evidence="3">
    <location>
        <begin position="45"/>
        <end position="74"/>
    </location>
</feature>
<evidence type="ECO:0000256" key="1">
    <source>
        <dbReference type="ARBA" id="ARBA00008987"/>
    </source>
</evidence>
<feature type="compositionally biased region" description="Low complexity" evidence="3">
    <location>
        <begin position="61"/>
        <end position="74"/>
    </location>
</feature>
<comment type="caution">
    <text evidence="5">The sequence shown here is derived from an EMBL/GenBank/DDBJ whole genome shotgun (WGS) entry which is preliminary data.</text>
</comment>
<name>A0AAE0IGL3_9PEZI</name>
<evidence type="ECO:0000313" key="5">
    <source>
        <dbReference type="EMBL" id="KAK3324563.1"/>
    </source>
</evidence>
<feature type="domain" description="Thioredoxin" evidence="4">
    <location>
        <begin position="113"/>
        <end position="246"/>
    </location>
</feature>
<accession>A0AAE0IGL3</accession>
<gene>
    <name evidence="5" type="ORF">B0T19DRAFT_428843</name>
</gene>
<dbReference type="NCBIfam" id="TIGR01068">
    <property type="entry name" value="thioredoxin"/>
    <property type="match status" value="1"/>
</dbReference>
<organism evidence="5 6">
    <name type="scientific">Cercophora scortea</name>
    <dbReference type="NCBI Taxonomy" id="314031"/>
    <lineage>
        <taxon>Eukaryota</taxon>
        <taxon>Fungi</taxon>
        <taxon>Dikarya</taxon>
        <taxon>Ascomycota</taxon>
        <taxon>Pezizomycotina</taxon>
        <taxon>Sordariomycetes</taxon>
        <taxon>Sordariomycetidae</taxon>
        <taxon>Sordariales</taxon>
        <taxon>Lasiosphaeriaceae</taxon>
        <taxon>Cercophora</taxon>
    </lineage>
</organism>
<dbReference type="Proteomes" id="UP001286456">
    <property type="component" value="Unassembled WGS sequence"/>
</dbReference>
<evidence type="ECO:0000313" key="6">
    <source>
        <dbReference type="Proteomes" id="UP001286456"/>
    </source>
</evidence>
<dbReference type="InterPro" id="IPR036249">
    <property type="entry name" value="Thioredoxin-like_sf"/>
</dbReference>
<comment type="similarity">
    <text evidence="1">Belongs to the thioredoxin family.</text>
</comment>
<keyword evidence="2" id="KW-1015">Disulfide bond</keyword>
<dbReference type="SUPFAM" id="SSF52833">
    <property type="entry name" value="Thioredoxin-like"/>
    <property type="match status" value="1"/>
</dbReference>
<dbReference type="CDD" id="cd02947">
    <property type="entry name" value="TRX_family"/>
    <property type="match status" value="1"/>
</dbReference>
<dbReference type="InterPro" id="IPR005746">
    <property type="entry name" value="Thioredoxin"/>
</dbReference>
<protein>
    <submittedName>
        <fullName evidence="5">Thioredoxin-like protein</fullName>
    </submittedName>
</protein>
<dbReference type="PROSITE" id="PS51352">
    <property type="entry name" value="THIOREDOXIN_2"/>
    <property type="match status" value="1"/>
</dbReference>
<dbReference type="AlphaFoldDB" id="A0AAE0IGL3"/>
<dbReference type="FunFam" id="3.40.30.10:FF:000245">
    <property type="entry name" value="Thioredoxin"/>
    <property type="match status" value="1"/>
</dbReference>
<proteinExistence type="inferred from homology"/>
<dbReference type="GO" id="GO:0015035">
    <property type="term" value="F:protein-disulfide reductase activity"/>
    <property type="evidence" value="ECO:0007669"/>
    <property type="project" value="InterPro"/>
</dbReference>
<sequence length="249" mass="27098">MAGLLARVIGQRPDKSVRALFWTAGGRAGLTSSIHARVRYRSHPLQPRSFSRRAAGGGGSAKPSQPTSQSSRSQTEVCRKIALLTSLLARLVLPHLPIFPMSSSRLVRPVFRSFGAAQFPSTTTTSLASRHFTTTSPNMTIHNIESLEAFKETIAKNEVVIVDAFATWCGPCKAIAPTLAKWAESPEFKDKVHFAKFDVDAVPELAQELGIRAMPTFIFFKDGEKVDNFAGANPPALLKLLNKHSGISE</sequence>
<dbReference type="EMBL" id="JAUEPO010000004">
    <property type="protein sequence ID" value="KAK3324563.1"/>
    <property type="molecule type" value="Genomic_DNA"/>
</dbReference>
<dbReference type="PRINTS" id="PR00421">
    <property type="entry name" value="THIOREDOXIN"/>
</dbReference>